<dbReference type="SUPFAM" id="SSF143597">
    <property type="entry name" value="YojJ-like"/>
    <property type="match status" value="1"/>
</dbReference>
<dbReference type="PANTHER" id="PTHR34185:SF1">
    <property type="entry name" value="DIADENYLATE CYCLASE"/>
    <property type="match status" value="1"/>
</dbReference>
<dbReference type="Pfam" id="PF02457">
    <property type="entry name" value="DAC"/>
    <property type="match status" value="1"/>
</dbReference>
<dbReference type="PANTHER" id="PTHR34185">
    <property type="entry name" value="DIADENYLATE CYCLASE"/>
    <property type="match status" value="1"/>
</dbReference>
<evidence type="ECO:0000256" key="10">
    <source>
        <dbReference type="HAMAP-Rule" id="MF_01499"/>
    </source>
</evidence>
<evidence type="ECO:0000256" key="2">
    <source>
        <dbReference type="ARBA" id="ARBA00022475"/>
    </source>
</evidence>
<evidence type="ECO:0000313" key="12">
    <source>
        <dbReference type="EMBL" id="BAF58717.1"/>
    </source>
</evidence>
<dbReference type="GO" id="GO:0106408">
    <property type="term" value="F:diadenylate cyclase activity"/>
    <property type="evidence" value="ECO:0007669"/>
    <property type="project" value="UniProtKB-EC"/>
</dbReference>
<keyword evidence="9 10" id="KW-0472">Membrane</keyword>
<evidence type="ECO:0000313" key="13">
    <source>
        <dbReference type="Proteomes" id="UP000006556"/>
    </source>
</evidence>
<dbReference type="Proteomes" id="UP000006556">
    <property type="component" value="Chromosome"/>
</dbReference>
<evidence type="ECO:0000256" key="4">
    <source>
        <dbReference type="ARBA" id="ARBA00022692"/>
    </source>
</evidence>
<feature type="transmembrane region" description="Helical" evidence="10">
    <location>
        <begin position="20"/>
        <end position="40"/>
    </location>
</feature>
<dbReference type="AlphaFoldDB" id="A5D4W5"/>
<gene>
    <name evidence="10" type="primary">dacA</name>
    <name evidence="12" type="ordered locus">PTH_0536</name>
</gene>
<keyword evidence="2 10" id="KW-1003">Cell membrane</keyword>
<feature type="transmembrane region" description="Helical" evidence="10">
    <location>
        <begin position="52"/>
        <end position="70"/>
    </location>
</feature>
<dbReference type="NCBIfam" id="TIGR00159">
    <property type="entry name" value="diadenylate cyclase CdaA"/>
    <property type="match status" value="1"/>
</dbReference>
<dbReference type="GO" id="GO:0006171">
    <property type="term" value="P:cAMP biosynthetic process"/>
    <property type="evidence" value="ECO:0007669"/>
    <property type="project" value="InterPro"/>
</dbReference>
<organism evidence="12 13">
    <name type="scientific">Pelotomaculum thermopropionicum (strain DSM 13744 / JCM 10971 / SI)</name>
    <dbReference type="NCBI Taxonomy" id="370438"/>
    <lineage>
        <taxon>Bacteria</taxon>
        <taxon>Bacillati</taxon>
        <taxon>Bacillota</taxon>
        <taxon>Clostridia</taxon>
        <taxon>Eubacteriales</taxon>
        <taxon>Desulfotomaculaceae</taxon>
        <taxon>Pelotomaculum</taxon>
    </lineage>
</organism>
<evidence type="ECO:0000256" key="6">
    <source>
        <dbReference type="ARBA" id="ARBA00022741"/>
    </source>
</evidence>
<comment type="function">
    <text evidence="10">Catalyzes the condensation of 2 ATP molecules into cyclic di-AMP (c-di-AMP), a second messenger used to regulate differing processes in different bacteria.</text>
</comment>
<evidence type="ECO:0000256" key="9">
    <source>
        <dbReference type="ARBA" id="ARBA00023136"/>
    </source>
</evidence>
<dbReference type="EC" id="2.7.7.85" evidence="10"/>
<evidence type="ECO:0000256" key="8">
    <source>
        <dbReference type="ARBA" id="ARBA00022989"/>
    </source>
</evidence>
<dbReference type="Gene3D" id="3.40.1700.10">
    <property type="entry name" value="DNA integrity scanning protein, DisA, N-terminal domain"/>
    <property type="match status" value="1"/>
</dbReference>
<comment type="caution">
    <text evidence="10">Lacks conserved residue(s) required for the propagation of feature annotation.</text>
</comment>
<name>A5D4W5_PELTS</name>
<keyword evidence="13" id="KW-1185">Reference proteome</keyword>
<keyword evidence="4 10" id="KW-0812">Transmembrane</keyword>
<keyword evidence="8 10" id="KW-1133">Transmembrane helix</keyword>
<keyword evidence="5 10" id="KW-0548">Nucleotidyltransferase</keyword>
<dbReference type="EMBL" id="AP009389">
    <property type="protein sequence ID" value="BAF58717.1"/>
    <property type="molecule type" value="Genomic_DNA"/>
</dbReference>
<keyword evidence="7 10" id="KW-0067">ATP-binding</keyword>
<dbReference type="HOGENOM" id="CLU_038561_0_1_9"/>
<evidence type="ECO:0000259" key="11">
    <source>
        <dbReference type="PROSITE" id="PS51794"/>
    </source>
</evidence>
<dbReference type="GO" id="GO:0005524">
    <property type="term" value="F:ATP binding"/>
    <property type="evidence" value="ECO:0007669"/>
    <property type="project" value="UniProtKB-UniRule"/>
</dbReference>
<evidence type="ECO:0000256" key="1">
    <source>
        <dbReference type="ARBA" id="ARBA00000877"/>
    </source>
</evidence>
<keyword evidence="3 10" id="KW-0808">Transferase</keyword>
<feature type="domain" description="DAC" evidence="11">
    <location>
        <begin position="90"/>
        <end position="251"/>
    </location>
</feature>
<dbReference type="PIRSF" id="PIRSF004793">
    <property type="entry name" value="UCP004793"/>
    <property type="match status" value="1"/>
</dbReference>
<dbReference type="Pfam" id="PF19293">
    <property type="entry name" value="CdaA_N"/>
    <property type="match status" value="1"/>
</dbReference>
<protein>
    <recommendedName>
        <fullName evidence="10">Diadenylate cyclase</fullName>
        <shortName evidence="10">DAC</shortName>
        <ecNumber evidence="10">2.7.7.85</ecNumber>
    </recommendedName>
    <alternativeName>
        <fullName evidence="10">Cyclic-di-AMP synthase</fullName>
        <shortName evidence="10">c-di-AMP synthase</shortName>
    </alternativeName>
</protein>
<dbReference type="GO" id="GO:0004016">
    <property type="term" value="F:adenylate cyclase activity"/>
    <property type="evidence" value="ECO:0007669"/>
    <property type="project" value="UniProtKB-UniRule"/>
</dbReference>
<evidence type="ECO:0000256" key="7">
    <source>
        <dbReference type="ARBA" id="ARBA00022840"/>
    </source>
</evidence>
<dbReference type="InterPro" id="IPR034701">
    <property type="entry name" value="CdaA"/>
</dbReference>
<dbReference type="PROSITE" id="PS51794">
    <property type="entry name" value="DAC"/>
    <property type="match status" value="1"/>
</dbReference>
<evidence type="ECO:0000256" key="5">
    <source>
        <dbReference type="ARBA" id="ARBA00022695"/>
    </source>
</evidence>
<reference evidence="13" key="1">
    <citation type="journal article" date="2008" name="Genome Res.">
        <title>The genome of Pelotomaculum thermopropionicum reveals niche-associated evolution in anaerobic microbiota.</title>
        <authorList>
            <person name="Kosaka T."/>
            <person name="Kato S."/>
            <person name="Shimoyama T."/>
            <person name="Ishii S."/>
            <person name="Abe T."/>
            <person name="Watanabe K."/>
        </authorList>
    </citation>
    <scope>NUCLEOTIDE SEQUENCE [LARGE SCALE GENOMIC DNA]</scope>
    <source>
        <strain evidence="13">DSM 13744 / JCM 10971 / SI</strain>
    </source>
</reference>
<dbReference type="InterPro" id="IPR050338">
    <property type="entry name" value="DisA"/>
</dbReference>
<comment type="similarity">
    <text evidence="10">Belongs to the adenylate cyclase family. DacA/CdaA subfamily.</text>
</comment>
<sequence>MEQLWLPSLDYLKDVLKFDLISVVDILIVAFVMYKLTLLIKGTRAVQLIKGLAVLVIATAVTSLFNLYTINWLLRQAMTALVVALPVVFQPELRRALEKLGRGKFLAHPTLVPGEINWSKIITEITRAAAVLAKNRTGALIVVERETGLVEHIDTGVKIDGILSAEFLVNIFIPKTPLHDGAVIIRGDRVAAAACFLPLSENPYLTSDLGTRHRAGIGITEHSDAVAIIISEETGTISLAVEGALTRNLDEAALQGRLIELLNGRSANTLSALWPRR</sequence>
<comment type="catalytic activity">
    <reaction evidence="1 10">
        <text>2 ATP = 3',3'-c-di-AMP + 2 diphosphate</text>
        <dbReference type="Rhea" id="RHEA:35655"/>
        <dbReference type="ChEBI" id="CHEBI:30616"/>
        <dbReference type="ChEBI" id="CHEBI:33019"/>
        <dbReference type="ChEBI" id="CHEBI:71500"/>
        <dbReference type="EC" id="2.7.7.85"/>
    </reaction>
</comment>
<accession>A5D4W5</accession>
<dbReference type="eggNOG" id="COG1624">
    <property type="taxonomic scope" value="Bacteria"/>
</dbReference>
<dbReference type="HAMAP" id="MF_01499">
    <property type="entry name" value="DacA"/>
    <property type="match status" value="1"/>
</dbReference>
<dbReference type="InterPro" id="IPR003390">
    <property type="entry name" value="DNA_integrity_scan_DisA_N"/>
</dbReference>
<dbReference type="InterPro" id="IPR036888">
    <property type="entry name" value="DNA_integrity_DisA_N_sf"/>
</dbReference>
<dbReference type="InterPro" id="IPR014046">
    <property type="entry name" value="C-di-AMP_synthase"/>
</dbReference>
<dbReference type="InterPro" id="IPR045585">
    <property type="entry name" value="CdaA_N"/>
</dbReference>
<evidence type="ECO:0000256" key="3">
    <source>
        <dbReference type="ARBA" id="ARBA00022679"/>
    </source>
</evidence>
<dbReference type="STRING" id="370438.PTH_0536"/>
<comment type="subunit">
    <text evidence="10">Probably a homodimer.</text>
</comment>
<dbReference type="FunFam" id="3.40.1700.10:FF:000002">
    <property type="entry name" value="Diadenylate cyclase"/>
    <property type="match status" value="1"/>
</dbReference>
<keyword evidence="6 10" id="KW-0547">Nucleotide-binding</keyword>
<dbReference type="KEGG" id="pth:PTH_0536"/>
<proteinExistence type="inferred from homology"/>